<proteinExistence type="predicted"/>
<dbReference type="PANTHER" id="PTHR10587">
    <property type="entry name" value="GLYCOSYL TRANSFERASE-RELATED"/>
    <property type="match status" value="1"/>
</dbReference>
<reference evidence="5 6" key="1">
    <citation type="submission" date="2017-04" db="EMBL/GenBank/DDBJ databases">
        <authorList>
            <person name="Varghese N."/>
            <person name="Submissions S."/>
        </authorList>
    </citation>
    <scope>NUCLEOTIDE SEQUENCE [LARGE SCALE GENOMIC DNA]</scope>
    <source>
        <strain evidence="5 6">J12</strain>
    </source>
</reference>
<evidence type="ECO:0000259" key="4">
    <source>
        <dbReference type="PROSITE" id="PS51677"/>
    </source>
</evidence>
<accession>A0ABY1LUN0</accession>
<feature type="signal peptide" evidence="3">
    <location>
        <begin position="1"/>
        <end position="20"/>
    </location>
</feature>
<dbReference type="Pfam" id="PF01522">
    <property type="entry name" value="Polysacc_deac_1"/>
    <property type="match status" value="1"/>
</dbReference>
<dbReference type="PANTHER" id="PTHR10587:SF133">
    <property type="entry name" value="CHITIN DEACETYLASE 1-RELATED"/>
    <property type="match status" value="1"/>
</dbReference>
<sequence length="278" mass="30898">MLIQLKRALVCCMTASLILAGGSELYPVKADTARDLELRGPASQGDQADKKDPFIPAGAASADLGELRRKYSETFIFRGPEVKQIALTFDDGPDPRFTPQILDVLHRKGVKATFFVVGARAKKFPGLLRRMSHEGHLIGNHSYSHPNFRNRSIKQFQSEILRTEKIIQNVVGYRPQLIRPPYGEIKEEQVKWAKKNGYTLVNWNVDSQDWKGIDENKVISNVMSTAGPGSIILQHSGGGVGSDLTGTIQALPKIIDALQAQGYQFVDLSELLHTTKYR</sequence>
<name>A0ABY1LUN0_9BACL</name>
<dbReference type="InterPro" id="IPR002509">
    <property type="entry name" value="NODB_dom"/>
</dbReference>
<evidence type="ECO:0000313" key="5">
    <source>
        <dbReference type="EMBL" id="SMF07876.1"/>
    </source>
</evidence>
<keyword evidence="6" id="KW-1185">Reference proteome</keyword>
<keyword evidence="1" id="KW-0479">Metal-binding</keyword>
<keyword evidence="2" id="KW-0378">Hydrolase</keyword>
<protein>
    <submittedName>
        <fullName evidence="5">Peptidoglycan/xylan/chitin deacetylase, PgdA/CDA1 family</fullName>
    </submittedName>
</protein>
<dbReference type="InterPro" id="IPR011330">
    <property type="entry name" value="Glyco_hydro/deAcase_b/a-brl"/>
</dbReference>
<dbReference type="Proteomes" id="UP000192939">
    <property type="component" value="Unassembled WGS sequence"/>
</dbReference>
<evidence type="ECO:0000256" key="1">
    <source>
        <dbReference type="ARBA" id="ARBA00022723"/>
    </source>
</evidence>
<evidence type="ECO:0000256" key="2">
    <source>
        <dbReference type="ARBA" id="ARBA00022801"/>
    </source>
</evidence>
<feature type="chain" id="PRO_5047114230" evidence="3">
    <location>
        <begin position="21"/>
        <end position="278"/>
    </location>
</feature>
<evidence type="ECO:0000313" key="6">
    <source>
        <dbReference type="Proteomes" id="UP000192939"/>
    </source>
</evidence>
<feature type="domain" description="NodB homology" evidence="4">
    <location>
        <begin position="83"/>
        <end position="266"/>
    </location>
</feature>
<dbReference type="InterPro" id="IPR050248">
    <property type="entry name" value="Polysacc_deacetylase_ArnD"/>
</dbReference>
<gene>
    <name evidence="5" type="ORF">SAMN02744124_01163</name>
</gene>
<dbReference type="PROSITE" id="PS51677">
    <property type="entry name" value="NODB"/>
    <property type="match status" value="1"/>
</dbReference>
<organism evidence="5 6">
    <name type="scientific">Paenibacillus barengoltzii J12</name>
    <dbReference type="NCBI Taxonomy" id="935846"/>
    <lineage>
        <taxon>Bacteria</taxon>
        <taxon>Bacillati</taxon>
        <taxon>Bacillota</taxon>
        <taxon>Bacilli</taxon>
        <taxon>Bacillales</taxon>
        <taxon>Paenibacillaceae</taxon>
        <taxon>Paenibacillus</taxon>
    </lineage>
</organism>
<evidence type="ECO:0000256" key="3">
    <source>
        <dbReference type="SAM" id="SignalP"/>
    </source>
</evidence>
<comment type="caution">
    <text evidence="5">The sequence shown here is derived from an EMBL/GenBank/DDBJ whole genome shotgun (WGS) entry which is preliminary data.</text>
</comment>
<dbReference type="CDD" id="cd10917">
    <property type="entry name" value="CE4_NodB_like_6s_7s"/>
    <property type="match status" value="1"/>
</dbReference>
<keyword evidence="3" id="KW-0732">Signal</keyword>
<dbReference type="Gene3D" id="3.20.20.370">
    <property type="entry name" value="Glycoside hydrolase/deacetylase"/>
    <property type="match status" value="1"/>
</dbReference>
<dbReference type="EMBL" id="FXAE01000007">
    <property type="protein sequence ID" value="SMF07876.1"/>
    <property type="molecule type" value="Genomic_DNA"/>
</dbReference>
<dbReference type="SUPFAM" id="SSF88713">
    <property type="entry name" value="Glycoside hydrolase/deacetylase"/>
    <property type="match status" value="1"/>
</dbReference>